<proteinExistence type="predicted"/>
<comment type="caution">
    <text evidence="3">The sequence shown here is derived from an EMBL/GenBank/DDBJ whole genome shotgun (WGS) entry which is preliminary data.</text>
</comment>
<feature type="compositionally biased region" description="Basic and acidic residues" evidence="2">
    <location>
        <begin position="9"/>
        <end position="21"/>
    </location>
</feature>
<sequence>MEPSSAARHMVESKHTPSDSHRFIETSVGLRKLTDDTMNKDFSGFRDEQGNMTRLINVERELRYMKEVMSSLMDKQNQLIMENTALKLRVAECEKVNAINQELKEEIQEMRKQNDVLKTTCQNYESSLKTLQAKVQDRVTDRAEGRVGDNKLKEVRNEWKQEQEEEKLKFSEVVRKQIQNMKVIKEKDDYVWDAVDKKNNFVNYGMKEKKIQINSLEKVKKENWPKL</sequence>
<dbReference type="AlphaFoldDB" id="A0A5B7HIU4"/>
<evidence type="ECO:0000313" key="3">
    <source>
        <dbReference type="EMBL" id="MPC72390.1"/>
    </source>
</evidence>
<keyword evidence="4" id="KW-1185">Reference proteome</keyword>
<evidence type="ECO:0000256" key="2">
    <source>
        <dbReference type="SAM" id="MobiDB-lite"/>
    </source>
</evidence>
<feature type="region of interest" description="Disordered" evidence="2">
    <location>
        <begin position="1"/>
        <end position="21"/>
    </location>
</feature>
<accession>A0A5B7HIU4</accession>
<keyword evidence="1" id="KW-0175">Coiled coil</keyword>
<evidence type="ECO:0000256" key="1">
    <source>
        <dbReference type="SAM" id="Coils"/>
    </source>
</evidence>
<dbReference type="Proteomes" id="UP000324222">
    <property type="component" value="Unassembled WGS sequence"/>
</dbReference>
<name>A0A5B7HIU4_PORTR</name>
<protein>
    <submittedName>
        <fullName evidence="3">Uncharacterized protein</fullName>
    </submittedName>
</protein>
<gene>
    <name evidence="3" type="ORF">E2C01_066695</name>
</gene>
<reference evidence="3 4" key="1">
    <citation type="submission" date="2019-05" db="EMBL/GenBank/DDBJ databases">
        <title>Another draft genome of Portunus trituberculatus and its Hox gene families provides insights of decapod evolution.</title>
        <authorList>
            <person name="Jeong J.-H."/>
            <person name="Song I."/>
            <person name="Kim S."/>
            <person name="Choi T."/>
            <person name="Kim D."/>
            <person name="Ryu S."/>
            <person name="Kim W."/>
        </authorList>
    </citation>
    <scope>NUCLEOTIDE SEQUENCE [LARGE SCALE GENOMIC DNA]</scope>
    <source>
        <tissue evidence="3">Muscle</tissue>
    </source>
</reference>
<evidence type="ECO:0000313" key="4">
    <source>
        <dbReference type="Proteomes" id="UP000324222"/>
    </source>
</evidence>
<feature type="coiled-coil region" evidence="1">
    <location>
        <begin position="93"/>
        <end position="134"/>
    </location>
</feature>
<organism evidence="3 4">
    <name type="scientific">Portunus trituberculatus</name>
    <name type="common">Swimming crab</name>
    <name type="synonym">Neptunus trituberculatus</name>
    <dbReference type="NCBI Taxonomy" id="210409"/>
    <lineage>
        <taxon>Eukaryota</taxon>
        <taxon>Metazoa</taxon>
        <taxon>Ecdysozoa</taxon>
        <taxon>Arthropoda</taxon>
        <taxon>Crustacea</taxon>
        <taxon>Multicrustacea</taxon>
        <taxon>Malacostraca</taxon>
        <taxon>Eumalacostraca</taxon>
        <taxon>Eucarida</taxon>
        <taxon>Decapoda</taxon>
        <taxon>Pleocyemata</taxon>
        <taxon>Brachyura</taxon>
        <taxon>Eubrachyura</taxon>
        <taxon>Portunoidea</taxon>
        <taxon>Portunidae</taxon>
        <taxon>Portuninae</taxon>
        <taxon>Portunus</taxon>
    </lineage>
</organism>
<dbReference type="EMBL" id="VSRR010034668">
    <property type="protein sequence ID" value="MPC72390.1"/>
    <property type="molecule type" value="Genomic_DNA"/>
</dbReference>